<evidence type="ECO:0000256" key="1">
    <source>
        <dbReference type="ARBA" id="ARBA00038242"/>
    </source>
</evidence>
<dbReference type="SUPFAM" id="SSF55961">
    <property type="entry name" value="Bet v1-like"/>
    <property type="match status" value="1"/>
</dbReference>
<dbReference type="EMBL" id="JAJJMB010001553">
    <property type="protein sequence ID" value="KAI3956637.1"/>
    <property type="molecule type" value="Genomic_DNA"/>
</dbReference>
<evidence type="ECO:0000259" key="2">
    <source>
        <dbReference type="SMART" id="SM01037"/>
    </source>
</evidence>
<dbReference type="Gene3D" id="3.30.530.20">
    <property type="match status" value="1"/>
</dbReference>
<dbReference type="Pfam" id="PF00407">
    <property type="entry name" value="Bet_v_1"/>
    <property type="match status" value="1"/>
</dbReference>
<feature type="domain" description="Bet v I/Major latex protein" evidence="2">
    <location>
        <begin position="1"/>
        <end position="116"/>
    </location>
</feature>
<proteinExistence type="inferred from homology"/>
<dbReference type="PANTHER" id="PTHR31338">
    <property type="entry name" value="POLYKETIDE CYCLASE/DEHYDRASE AND LIPID TRANSPORT SUPERFAMILY PROTEIN"/>
    <property type="match status" value="1"/>
</dbReference>
<gene>
    <name evidence="3" type="ORF">MKW98_016701</name>
</gene>
<protein>
    <recommendedName>
        <fullName evidence="2">Bet v I/Major latex protein domain-containing protein</fullName>
    </recommendedName>
</protein>
<dbReference type="Proteomes" id="UP001202328">
    <property type="component" value="Unassembled WGS sequence"/>
</dbReference>
<evidence type="ECO:0000313" key="3">
    <source>
        <dbReference type="EMBL" id="KAI3956637.1"/>
    </source>
</evidence>
<evidence type="ECO:0000313" key="4">
    <source>
        <dbReference type="Proteomes" id="UP001202328"/>
    </source>
</evidence>
<dbReference type="InterPro" id="IPR023393">
    <property type="entry name" value="START-like_dom_sf"/>
</dbReference>
<comment type="similarity">
    <text evidence="1">Belongs to the MLP family.</text>
</comment>
<dbReference type="GO" id="GO:0006952">
    <property type="term" value="P:defense response"/>
    <property type="evidence" value="ECO:0007669"/>
    <property type="project" value="InterPro"/>
</dbReference>
<keyword evidence="4" id="KW-1185">Reference proteome</keyword>
<comment type="caution">
    <text evidence="3">The sequence shown here is derived from an EMBL/GenBank/DDBJ whole genome shotgun (WGS) entry which is preliminary data.</text>
</comment>
<dbReference type="InterPro" id="IPR000916">
    <property type="entry name" value="Bet_v_I/MLP"/>
</dbReference>
<organism evidence="3 4">
    <name type="scientific">Papaver atlanticum</name>
    <dbReference type="NCBI Taxonomy" id="357466"/>
    <lineage>
        <taxon>Eukaryota</taxon>
        <taxon>Viridiplantae</taxon>
        <taxon>Streptophyta</taxon>
        <taxon>Embryophyta</taxon>
        <taxon>Tracheophyta</taxon>
        <taxon>Spermatophyta</taxon>
        <taxon>Magnoliopsida</taxon>
        <taxon>Ranunculales</taxon>
        <taxon>Papaveraceae</taxon>
        <taxon>Papaveroideae</taxon>
        <taxon>Papaver</taxon>
    </lineage>
</organism>
<dbReference type="AlphaFoldDB" id="A0AAD4XWF4"/>
<dbReference type="SMART" id="SM01037">
    <property type="entry name" value="Bet_v_1"/>
    <property type="match status" value="1"/>
</dbReference>
<dbReference type="PANTHER" id="PTHR31338:SF16">
    <property type="entry name" value="POLYKETIDE CYCLASE_DEHYDRASE AND LIPID TRANSPORT SUPERFAMILY PROTEIN"/>
    <property type="match status" value="1"/>
</dbReference>
<dbReference type="InterPro" id="IPR052006">
    <property type="entry name" value="MLP-like"/>
</dbReference>
<reference evidence="3" key="1">
    <citation type="submission" date="2022-04" db="EMBL/GenBank/DDBJ databases">
        <title>A functionally conserved STORR gene fusion in Papaver species that diverged 16.8 million years ago.</title>
        <authorList>
            <person name="Catania T."/>
        </authorList>
    </citation>
    <scope>NUCLEOTIDE SEQUENCE</scope>
    <source>
        <strain evidence="3">S-188037</strain>
    </source>
</reference>
<sequence length="117" mass="13289">MAHAIGFEVEVKCSADTFYKFFKNNITQLVNCFPETYKSIEVIDQGDKPSVGSVRLWKYELAVNGENKSITWNFLDGDVMNFYRSFQIKLVSVTPTGEGSCLAKWSVNFEKDKGDLL</sequence>
<name>A0AAD4XWF4_9MAGN</name>
<accession>A0AAD4XWF4</accession>